<dbReference type="InterPro" id="IPR027417">
    <property type="entry name" value="P-loop_NTPase"/>
</dbReference>
<dbReference type="AlphaFoldDB" id="A0A2H3JN15"/>
<dbReference type="PANTHER" id="PTHR10218:SF360">
    <property type="entry name" value="GUANINE NUCLEOTIDE-BINDING PROTEIN SUBUNIT ALPHA HOMOLOG"/>
    <property type="match status" value="1"/>
</dbReference>
<gene>
    <name evidence="7" type="ORF">WOLCODRAFT_144584</name>
</gene>
<sequence length="454" mass="52091">MSNNWPPYPPDNETELERALRLEEEREAKRVSDEIDRGLERERQNLRKKKIQTTILLLGQAESGKSTLLKNFQLQYTPEAFRAESDAWRTVIQLNLVRSVNVVLGLLTRTTAGAAPPSQRLSQSKDDLRWLKMRLAPLRQVELIYNKLLGVDIDPDFGGMAKPDEQEWDSGKLSEVSLRSNFGWQTLVGSNKERPGSRFWDELDNAQRILAACREDILAMCENPTVQDTLKEQGIALLDEPGFFFDQADRIATIPYEPTPEDILRARLRTVGVEEHRLVMESPPMEKGREWVFYDVGGDRGQRATWAPYFDDVNAIMFLCPMSGFDQVLSEDRAVNRLIDSMKLWKIICTSKLLENATFILFLNKCDILKSKLESGVRFCDHIEQYKSQPNDYENVTSYIKKIFLAIHKDHSPKKRKVHVHTTCATDTEMMSTVLNSIRDVILLNVLETTNLIA</sequence>
<dbReference type="FunFam" id="3.40.50.300:FF:000692">
    <property type="entry name" value="Guanine nucleotide-binding protein subunit alpha"/>
    <property type="match status" value="1"/>
</dbReference>
<dbReference type="GO" id="GO:0007188">
    <property type="term" value="P:adenylate cyclase-modulating G protein-coupled receptor signaling pathway"/>
    <property type="evidence" value="ECO:0007669"/>
    <property type="project" value="TreeGrafter"/>
</dbReference>
<name>A0A2H3JN15_WOLCO</name>
<dbReference type="Gene3D" id="3.40.50.300">
    <property type="entry name" value="P-loop containing nucleotide triphosphate hydrolases"/>
    <property type="match status" value="2"/>
</dbReference>
<keyword evidence="3 5" id="KW-0342">GTP-binding</keyword>
<evidence type="ECO:0000256" key="5">
    <source>
        <dbReference type="PIRSR" id="PIRSR601019-1"/>
    </source>
</evidence>
<reference evidence="7 8" key="1">
    <citation type="journal article" date="2012" name="Science">
        <title>The Paleozoic origin of enzymatic lignin decomposition reconstructed from 31 fungal genomes.</title>
        <authorList>
            <person name="Floudas D."/>
            <person name="Binder M."/>
            <person name="Riley R."/>
            <person name="Barry K."/>
            <person name="Blanchette R.A."/>
            <person name="Henrissat B."/>
            <person name="Martinez A.T."/>
            <person name="Otillar R."/>
            <person name="Spatafora J.W."/>
            <person name="Yadav J.S."/>
            <person name="Aerts A."/>
            <person name="Benoit I."/>
            <person name="Boyd A."/>
            <person name="Carlson A."/>
            <person name="Copeland A."/>
            <person name="Coutinho P.M."/>
            <person name="de Vries R.P."/>
            <person name="Ferreira P."/>
            <person name="Findley K."/>
            <person name="Foster B."/>
            <person name="Gaskell J."/>
            <person name="Glotzer D."/>
            <person name="Gorecki P."/>
            <person name="Heitman J."/>
            <person name="Hesse C."/>
            <person name="Hori C."/>
            <person name="Igarashi K."/>
            <person name="Jurgens J.A."/>
            <person name="Kallen N."/>
            <person name="Kersten P."/>
            <person name="Kohler A."/>
            <person name="Kuees U."/>
            <person name="Kumar T.K.A."/>
            <person name="Kuo A."/>
            <person name="LaButti K."/>
            <person name="Larrondo L.F."/>
            <person name="Lindquist E."/>
            <person name="Ling A."/>
            <person name="Lombard V."/>
            <person name="Lucas S."/>
            <person name="Lundell T."/>
            <person name="Martin R."/>
            <person name="McLaughlin D.J."/>
            <person name="Morgenstern I."/>
            <person name="Morin E."/>
            <person name="Murat C."/>
            <person name="Nagy L.G."/>
            <person name="Nolan M."/>
            <person name="Ohm R.A."/>
            <person name="Patyshakuliyeva A."/>
            <person name="Rokas A."/>
            <person name="Ruiz-Duenas F.J."/>
            <person name="Sabat G."/>
            <person name="Salamov A."/>
            <person name="Samejima M."/>
            <person name="Schmutz J."/>
            <person name="Slot J.C."/>
            <person name="St John F."/>
            <person name="Stenlid J."/>
            <person name="Sun H."/>
            <person name="Sun S."/>
            <person name="Syed K."/>
            <person name="Tsang A."/>
            <person name="Wiebenga A."/>
            <person name="Young D."/>
            <person name="Pisabarro A."/>
            <person name="Eastwood D.C."/>
            <person name="Martin F."/>
            <person name="Cullen D."/>
            <person name="Grigoriev I.V."/>
            <person name="Hibbett D.S."/>
        </authorList>
    </citation>
    <scope>NUCLEOTIDE SEQUENCE [LARGE SCALE GENOMIC DNA]</scope>
    <source>
        <strain evidence="7 8">MD-104</strain>
    </source>
</reference>
<keyword evidence="1 6" id="KW-0479">Metal-binding</keyword>
<evidence type="ECO:0000256" key="6">
    <source>
        <dbReference type="PIRSR" id="PIRSR601019-2"/>
    </source>
</evidence>
<dbReference type="OrthoDB" id="5817230at2759"/>
<dbReference type="SUPFAM" id="SSF52540">
    <property type="entry name" value="P-loop containing nucleoside triphosphate hydrolases"/>
    <property type="match status" value="1"/>
</dbReference>
<feature type="binding site" evidence="5">
    <location>
        <begin position="364"/>
        <end position="367"/>
    </location>
    <ligand>
        <name>GTP</name>
        <dbReference type="ChEBI" id="CHEBI:37565"/>
    </ligand>
</feature>
<dbReference type="GO" id="GO:0005737">
    <property type="term" value="C:cytoplasm"/>
    <property type="evidence" value="ECO:0007669"/>
    <property type="project" value="TreeGrafter"/>
</dbReference>
<evidence type="ECO:0000256" key="3">
    <source>
        <dbReference type="ARBA" id="ARBA00023134"/>
    </source>
</evidence>
<keyword evidence="2 5" id="KW-0547">Nucleotide-binding</keyword>
<evidence type="ECO:0000256" key="2">
    <source>
        <dbReference type="ARBA" id="ARBA00022741"/>
    </source>
</evidence>
<dbReference type="Pfam" id="PF00503">
    <property type="entry name" value="G-alpha"/>
    <property type="match status" value="1"/>
</dbReference>
<feature type="binding site" evidence="5">
    <location>
        <begin position="264"/>
        <end position="270"/>
    </location>
    <ligand>
        <name>GTP</name>
        <dbReference type="ChEBI" id="CHEBI:37565"/>
    </ligand>
</feature>
<dbReference type="GO" id="GO:0003924">
    <property type="term" value="F:GTPase activity"/>
    <property type="evidence" value="ECO:0007669"/>
    <property type="project" value="InterPro"/>
</dbReference>
<evidence type="ECO:0000313" key="8">
    <source>
        <dbReference type="Proteomes" id="UP000218811"/>
    </source>
</evidence>
<dbReference type="PRINTS" id="PR00318">
    <property type="entry name" value="GPROTEINA"/>
</dbReference>
<keyword evidence="6" id="KW-0460">Magnesium</keyword>
<dbReference type="Proteomes" id="UP000218811">
    <property type="component" value="Unassembled WGS sequence"/>
</dbReference>
<keyword evidence="8" id="KW-1185">Reference proteome</keyword>
<accession>A0A2H3JN15</accession>
<dbReference type="OMA" id="LCPMSGF"/>
<dbReference type="STRING" id="742152.A0A2H3JN15"/>
<dbReference type="InterPro" id="IPR011025">
    <property type="entry name" value="GproteinA_insert"/>
</dbReference>
<organism evidence="7 8">
    <name type="scientific">Wolfiporia cocos (strain MD-104)</name>
    <name type="common">Brown rot fungus</name>
    <dbReference type="NCBI Taxonomy" id="742152"/>
    <lineage>
        <taxon>Eukaryota</taxon>
        <taxon>Fungi</taxon>
        <taxon>Dikarya</taxon>
        <taxon>Basidiomycota</taxon>
        <taxon>Agaricomycotina</taxon>
        <taxon>Agaricomycetes</taxon>
        <taxon>Polyporales</taxon>
        <taxon>Phaeolaceae</taxon>
        <taxon>Wolfiporia</taxon>
    </lineage>
</organism>
<proteinExistence type="predicted"/>
<dbReference type="GO" id="GO:0031683">
    <property type="term" value="F:G-protein beta/gamma-subunit complex binding"/>
    <property type="evidence" value="ECO:0007669"/>
    <property type="project" value="InterPro"/>
</dbReference>
<dbReference type="GO" id="GO:0046872">
    <property type="term" value="F:metal ion binding"/>
    <property type="evidence" value="ECO:0007669"/>
    <property type="project" value="UniProtKB-KW"/>
</dbReference>
<dbReference type="InterPro" id="IPR001019">
    <property type="entry name" value="Gprotein_alpha_su"/>
</dbReference>
<feature type="binding site" evidence="6">
    <location>
        <position position="270"/>
    </location>
    <ligand>
        <name>Mg(2+)</name>
        <dbReference type="ChEBI" id="CHEBI:18420"/>
    </ligand>
</feature>
<dbReference type="PROSITE" id="PS51882">
    <property type="entry name" value="G_ALPHA"/>
    <property type="match status" value="1"/>
</dbReference>
<dbReference type="GO" id="GO:0001664">
    <property type="term" value="F:G protein-coupled receptor binding"/>
    <property type="evidence" value="ECO:0007669"/>
    <property type="project" value="TreeGrafter"/>
</dbReference>
<keyword evidence="4" id="KW-0807">Transducer</keyword>
<dbReference type="SMART" id="SM00275">
    <property type="entry name" value="G_alpha"/>
    <property type="match status" value="1"/>
</dbReference>
<feature type="binding site" evidence="5">
    <location>
        <position position="425"/>
    </location>
    <ligand>
        <name>GTP</name>
        <dbReference type="ChEBI" id="CHEBI:37565"/>
    </ligand>
</feature>
<dbReference type="GO" id="GO:0005525">
    <property type="term" value="F:GTP binding"/>
    <property type="evidence" value="ECO:0007669"/>
    <property type="project" value="UniProtKB-KW"/>
</dbReference>
<protein>
    <submittedName>
        <fullName evidence="7">G-alpha-domain-containing protein</fullName>
    </submittedName>
</protein>
<evidence type="ECO:0000256" key="4">
    <source>
        <dbReference type="ARBA" id="ARBA00023224"/>
    </source>
</evidence>
<dbReference type="PANTHER" id="PTHR10218">
    <property type="entry name" value="GTP-BINDING PROTEIN ALPHA SUBUNIT"/>
    <property type="match status" value="1"/>
</dbReference>
<evidence type="ECO:0000313" key="7">
    <source>
        <dbReference type="EMBL" id="PCH43570.1"/>
    </source>
</evidence>
<dbReference type="EMBL" id="KB468146">
    <property type="protein sequence ID" value="PCH43570.1"/>
    <property type="molecule type" value="Genomic_DNA"/>
</dbReference>
<dbReference type="SUPFAM" id="SSF47895">
    <property type="entry name" value="Transducin (alpha subunit), insertion domain"/>
    <property type="match status" value="1"/>
</dbReference>
<evidence type="ECO:0000256" key="1">
    <source>
        <dbReference type="ARBA" id="ARBA00022723"/>
    </source>
</evidence>
<dbReference type="GO" id="GO:0005834">
    <property type="term" value="C:heterotrimeric G-protein complex"/>
    <property type="evidence" value="ECO:0007669"/>
    <property type="project" value="TreeGrafter"/>
</dbReference>